<dbReference type="Proteomes" id="UP000499080">
    <property type="component" value="Unassembled WGS sequence"/>
</dbReference>
<evidence type="ECO:0000313" key="1">
    <source>
        <dbReference type="EMBL" id="GBM03221.1"/>
    </source>
</evidence>
<organism evidence="1 2">
    <name type="scientific">Araneus ventricosus</name>
    <name type="common">Orbweaver spider</name>
    <name type="synonym">Epeira ventricosa</name>
    <dbReference type="NCBI Taxonomy" id="182803"/>
    <lineage>
        <taxon>Eukaryota</taxon>
        <taxon>Metazoa</taxon>
        <taxon>Ecdysozoa</taxon>
        <taxon>Arthropoda</taxon>
        <taxon>Chelicerata</taxon>
        <taxon>Arachnida</taxon>
        <taxon>Araneae</taxon>
        <taxon>Araneomorphae</taxon>
        <taxon>Entelegynae</taxon>
        <taxon>Araneoidea</taxon>
        <taxon>Araneidae</taxon>
        <taxon>Araneus</taxon>
    </lineage>
</organism>
<reference evidence="1 2" key="1">
    <citation type="journal article" date="2019" name="Sci. Rep.">
        <title>Orb-weaving spider Araneus ventricosus genome elucidates the spidroin gene catalogue.</title>
        <authorList>
            <person name="Kono N."/>
            <person name="Nakamura H."/>
            <person name="Ohtoshi R."/>
            <person name="Moran D.A.P."/>
            <person name="Shinohara A."/>
            <person name="Yoshida Y."/>
            <person name="Fujiwara M."/>
            <person name="Mori M."/>
            <person name="Tomita M."/>
            <person name="Arakawa K."/>
        </authorList>
    </citation>
    <scope>NUCLEOTIDE SEQUENCE [LARGE SCALE GENOMIC DNA]</scope>
</reference>
<dbReference type="EMBL" id="BGPR01000189">
    <property type="protein sequence ID" value="GBM03221.1"/>
    <property type="molecule type" value="Genomic_DNA"/>
</dbReference>
<gene>
    <name evidence="1" type="ORF">AVEN_142521_1</name>
</gene>
<keyword evidence="2" id="KW-1185">Reference proteome</keyword>
<comment type="caution">
    <text evidence="1">The sequence shown here is derived from an EMBL/GenBank/DDBJ whole genome shotgun (WGS) entry which is preliminary data.</text>
</comment>
<protein>
    <submittedName>
        <fullName evidence="1">Uncharacterized protein</fullName>
    </submittedName>
</protein>
<accession>A0A4Y2CFN0</accession>
<evidence type="ECO:0000313" key="2">
    <source>
        <dbReference type="Proteomes" id="UP000499080"/>
    </source>
</evidence>
<name>A0A4Y2CFN0_ARAVE</name>
<dbReference type="AlphaFoldDB" id="A0A4Y2CFN0"/>
<sequence length="107" mass="12641">MWWRISPSRICYSLVNRIYFGREEFARGCRRKSTSLKKSKNRYSRIQRHTKRSKALVDITSPYTHYSCRSICFITTPTNQLLNSGIGSEMLKQEEHPETSQVLLPKR</sequence>
<proteinExistence type="predicted"/>